<comment type="caution">
    <text evidence="2">The sequence shown here is derived from an EMBL/GenBank/DDBJ whole genome shotgun (WGS) entry which is preliminary data.</text>
</comment>
<protein>
    <submittedName>
        <fullName evidence="2">Uncharacterized protein</fullName>
    </submittedName>
</protein>
<organism evidence="2 3">
    <name type="scientific">Prorocentrum cordatum</name>
    <dbReference type="NCBI Taxonomy" id="2364126"/>
    <lineage>
        <taxon>Eukaryota</taxon>
        <taxon>Sar</taxon>
        <taxon>Alveolata</taxon>
        <taxon>Dinophyceae</taxon>
        <taxon>Prorocentrales</taxon>
        <taxon>Prorocentraceae</taxon>
        <taxon>Prorocentrum</taxon>
    </lineage>
</organism>
<sequence>MILLSRSRPAIPIPFPRSLPPHSGSGRAWRLTPEQKDAIEKWINMSESDKKGLILLNVLVCIVFVGLALAASILFIIHFEINPFDMDTWRNLPQTLQKVSKSFNSMHLQTKRSPRSAEL</sequence>
<keyword evidence="3" id="KW-1185">Reference proteome</keyword>
<evidence type="ECO:0000256" key="1">
    <source>
        <dbReference type="SAM" id="Phobius"/>
    </source>
</evidence>
<keyword evidence="1" id="KW-1133">Transmembrane helix</keyword>
<reference evidence="2" key="1">
    <citation type="submission" date="2023-10" db="EMBL/GenBank/DDBJ databases">
        <authorList>
            <person name="Chen Y."/>
            <person name="Shah S."/>
            <person name="Dougan E. K."/>
            <person name="Thang M."/>
            <person name="Chan C."/>
        </authorList>
    </citation>
    <scope>NUCLEOTIDE SEQUENCE [LARGE SCALE GENOMIC DNA]</scope>
</reference>
<evidence type="ECO:0000313" key="2">
    <source>
        <dbReference type="EMBL" id="CAK0838594.1"/>
    </source>
</evidence>
<proteinExistence type="predicted"/>
<keyword evidence="1" id="KW-0812">Transmembrane</keyword>
<name>A0ABN9T0Y8_9DINO</name>
<accession>A0ABN9T0Y8</accession>
<keyword evidence="1" id="KW-0472">Membrane</keyword>
<dbReference type="Proteomes" id="UP001189429">
    <property type="component" value="Unassembled WGS sequence"/>
</dbReference>
<dbReference type="EMBL" id="CAUYUJ010014234">
    <property type="protein sequence ID" value="CAK0838594.1"/>
    <property type="molecule type" value="Genomic_DNA"/>
</dbReference>
<evidence type="ECO:0000313" key="3">
    <source>
        <dbReference type="Proteomes" id="UP001189429"/>
    </source>
</evidence>
<gene>
    <name evidence="2" type="ORF">PCOR1329_LOCUS34511</name>
</gene>
<feature type="transmembrane region" description="Helical" evidence="1">
    <location>
        <begin position="53"/>
        <end position="79"/>
    </location>
</feature>